<dbReference type="RefSeq" id="WP_194665378.1">
    <property type="nucleotide sequence ID" value="NZ_RDPI01001700.1"/>
</dbReference>
<evidence type="ECO:0000313" key="2">
    <source>
        <dbReference type="EMBL" id="MBF4377387.1"/>
    </source>
</evidence>
<gene>
    <name evidence="2" type="ORF">EAY46_30920</name>
</gene>
<protein>
    <submittedName>
        <fullName evidence="2">DUF4263 domain-containing protein</fullName>
    </submittedName>
</protein>
<feature type="non-terminal residue" evidence="2">
    <location>
        <position position="1"/>
    </location>
</feature>
<reference evidence="2 3" key="1">
    <citation type="journal article" date="2021" name="PeerJ">
        <title>Analysis of 44 Vibrio anguillarum genomes reveals high genetic diversity.</title>
        <authorList>
            <person name="Hansen M.J."/>
            <person name="Dalsgaard I."/>
        </authorList>
    </citation>
    <scope>NUCLEOTIDE SEQUENCE [LARGE SCALE GENOMIC DNA]</scope>
    <source>
        <strain evidence="2 3">040915-1/1B</strain>
    </source>
</reference>
<evidence type="ECO:0000259" key="1">
    <source>
        <dbReference type="Pfam" id="PF14082"/>
    </source>
</evidence>
<proteinExistence type="predicted"/>
<name>A0ABR9ZG10_VIBAN</name>
<evidence type="ECO:0000313" key="3">
    <source>
        <dbReference type="Proteomes" id="UP000726136"/>
    </source>
</evidence>
<dbReference type="Proteomes" id="UP000726136">
    <property type="component" value="Unassembled WGS sequence"/>
</dbReference>
<feature type="domain" description="Shedu protein SduA C-terminal" evidence="1">
    <location>
        <begin position="2"/>
        <end position="120"/>
    </location>
</feature>
<organism evidence="2 3">
    <name type="scientific">Vibrio anguillarum</name>
    <name type="common">Listonella anguillarum</name>
    <dbReference type="NCBI Taxonomy" id="55601"/>
    <lineage>
        <taxon>Bacteria</taxon>
        <taxon>Pseudomonadati</taxon>
        <taxon>Pseudomonadota</taxon>
        <taxon>Gammaproteobacteria</taxon>
        <taxon>Vibrionales</taxon>
        <taxon>Vibrionaceae</taxon>
        <taxon>Vibrio</taxon>
    </lineage>
</organism>
<comment type="caution">
    <text evidence="2">The sequence shown here is derived from an EMBL/GenBank/DDBJ whole genome shotgun (WGS) entry which is preliminary data.</text>
</comment>
<keyword evidence="3" id="KW-1185">Reference proteome</keyword>
<dbReference type="EMBL" id="RDPI01001700">
    <property type="protein sequence ID" value="MBF4377387.1"/>
    <property type="molecule type" value="Genomic_DNA"/>
</dbReference>
<sequence>NKFTTFVELKLPTTPLFGIAQNRAQSWKLSKELMEAYSQILEQKASGTLKIETTRDLYTDDYREINQNAYDSKTVLIVGSWEQVDKAVEPPGIKKMKRKTLELFRRDSRNVEIITYDELLERASFIVLNEHSVNK</sequence>
<dbReference type="InterPro" id="IPR025359">
    <property type="entry name" value="SduA_C"/>
</dbReference>
<accession>A0ABR9ZG10</accession>
<dbReference type="Pfam" id="PF14082">
    <property type="entry name" value="SduA_C"/>
    <property type="match status" value="1"/>
</dbReference>